<reference evidence="4" key="1">
    <citation type="journal article" date="2019" name="Int. J. Syst. Evol. Microbiol.">
        <title>The Global Catalogue of Microorganisms (GCM) 10K type strain sequencing project: providing services to taxonomists for standard genome sequencing and annotation.</title>
        <authorList>
            <consortium name="The Broad Institute Genomics Platform"/>
            <consortium name="The Broad Institute Genome Sequencing Center for Infectious Disease"/>
            <person name="Wu L."/>
            <person name="Ma J."/>
        </authorList>
    </citation>
    <scope>NUCLEOTIDE SEQUENCE [LARGE SCALE GENOMIC DNA]</scope>
    <source>
        <strain evidence="4">CGMCC 1.8859</strain>
    </source>
</reference>
<feature type="chain" id="PRO_5046140853" description="Ice-binding protein C-terminal domain-containing protein" evidence="1">
    <location>
        <begin position="23"/>
        <end position="214"/>
    </location>
</feature>
<keyword evidence="4" id="KW-1185">Reference proteome</keyword>
<evidence type="ECO:0000313" key="4">
    <source>
        <dbReference type="Proteomes" id="UP000637267"/>
    </source>
</evidence>
<evidence type="ECO:0000256" key="1">
    <source>
        <dbReference type="SAM" id="SignalP"/>
    </source>
</evidence>
<evidence type="ECO:0000259" key="2">
    <source>
        <dbReference type="Pfam" id="PF07589"/>
    </source>
</evidence>
<dbReference type="NCBIfam" id="TIGR02595">
    <property type="entry name" value="PEP_CTERM"/>
    <property type="match status" value="1"/>
</dbReference>
<sequence>MNIKMKAAGLAVMLAVSAGAQARHYDFGHLIAGDGPSFADFASLKITQSNTSTWLFSLTLDSDFTSLFGTGAFIGSMAVDLGGPFTHEIVSGVSGTGPWSPSVTRANGGGPTGIYDFRFNFGGGSNKFKVGDTVSWAVTFEGTNNKLIVPDVYANSFALHVQNTKFCDDSAWYASFPVTPVPEPETWALLGLGLTAVTATRWRAMRKDRKAVAA</sequence>
<evidence type="ECO:0000313" key="3">
    <source>
        <dbReference type="EMBL" id="GGP22677.1"/>
    </source>
</evidence>
<keyword evidence="1" id="KW-0732">Signal</keyword>
<organism evidence="3 4">
    <name type="scientific">Silvimonas iriomotensis</name>
    <dbReference type="NCBI Taxonomy" id="449662"/>
    <lineage>
        <taxon>Bacteria</taxon>
        <taxon>Pseudomonadati</taxon>
        <taxon>Pseudomonadota</taxon>
        <taxon>Betaproteobacteria</taxon>
        <taxon>Neisseriales</taxon>
        <taxon>Chitinibacteraceae</taxon>
        <taxon>Silvimonas</taxon>
    </lineage>
</organism>
<comment type="caution">
    <text evidence="3">The sequence shown here is derived from an EMBL/GenBank/DDBJ whole genome shotgun (WGS) entry which is preliminary data.</text>
</comment>
<dbReference type="Pfam" id="PF07589">
    <property type="entry name" value="PEP-CTERM"/>
    <property type="match status" value="1"/>
</dbReference>
<dbReference type="Proteomes" id="UP000637267">
    <property type="component" value="Unassembled WGS sequence"/>
</dbReference>
<protein>
    <recommendedName>
        <fullName evidence="2">Ice-binding protein C-terminal domain-containing protein</fullName>
    </recommendedName>
</protein>
<gene>
    <name evidence="3" type="ORF">GCM10010970_26770</name>
</gene>
<name>A0ABQ2PAW3_9NEIS</name>
<accession>A0ABQ2PAW3</accession>
<proteinExistence type="predicted"/>
<feature type="signal peptide" evidence="1">
    <location>
        <begin position="1"/>
        <end position="22"/>
    </location>
</feature>
<feature type="domain" description="Ice-binding protein C-terminal" evidence="2">
    <location>
        <begin position="180"/>
        <end position="203"/>
    </location>
</feature>
<dbReference type="RefSeq" id="WP_188704857.1">
    <property type="nucleotide sequence ID" value="NZ_BMLX01000003.1"/>
</dbReference>
<dbReference type="EMBL" id="BMLX01000003">
    <property type="protein sequence ID" value="GGP22677.1"/>
    <property type="molecule type" value="Genomic_DNA"/>
</dbReference>
<dbReference type="InterPro" id="IPR013424">
    <property type="entry name" value="Ice-binding_C"/>
</dbReference>